<protein>
    <recommendedName>
        <fullName evidence="3">DUF2256 domain-containing protein</fullName>
    </recommendedName>
</protein>
<dbReference type="RefSeq" id="WP_189675002.1">
    <property type="nucleotide sequence ID" value="NZ_BNAQ01000001.1"/>
</dbReference>
<proteinExistence type="predicted"/>
<reference evidence="2" key="1">
    <citation type="journal article" date="2019" name="Int. J. Syst. Evol. Microbiol.">
        <title>The Global Catalogue of Microorganisms (GCM) 10K type strain sequencing project: providing services to taxonomists for standard genome sequencing and annotation.</title>
        <authorList>
            <consortium name="The Broad Institute Genomics Platform"/>
            <consortium name="The Broad Institute Genome Sequencing Center for Infectious Disease"/>
            <person name="Wu L."/>
            <person name="Ma J."/>
        </authorList>
    </citation>
    <scope>NUCLEOTIDE SEQUENCE [LARGE SCALE GENOMIC DNA]</scope>
    <source>
        <strain evidence="2">CGMCC 1.8957</strain>
    </source>
</reference>
<dbReference type="Proteomes" id="UP000652430">
    <property type="component" value="Unassembled WGS sequence"/>
</dbReference>
<gene>
    <name evidence="1" type="ORF">GCM10008023_05640</name>
</gene>
<dbReference type="EMBL" id="BNAQ01000001">
    <property type="protein sequence ID" value="GHH09238.1"/>
    <property type="molecule type" value="Genomic_DNA"/>
</dbReference>
<name>A0ABQ3L9R9_9SPHN</name>
<evidence type="ECO:0000313" key="2">
    <source>
        <dbReference type="Proteomes" id="UP000652430"/>
    </source>
</evidence>
<sequence length="111" mass="12267">MTHVHPINAATVEVKCARCKTPFMARVADRKRGWGKFCSKSCKAIKQTQQGGGRSKLPRPNGFTPMLYKSCDVCGGPAVNGVYTNDRDHPIQWGCALHHDTTPFIDGHGQW</sequence>
<comment type="caution">
    <text evidence="1">The sequence shown here is derived from an EMBL/GenBank/DDBJ whole genome shotgun (WGS) entry which is preliminary data.</text>
</comment>
<keyword evidence="2" id="KW-1185">Reference proteome</keyword>
<evidence type="ECO:0000313" key="1">
    <source>
        <dbReference type="EMBL" id="GHH09238.1"/>
    </source>
</evidence>
<accession>A0ABQ3L9R9</accession>
<organism evidence="1 2">
    <name type="scientific">Sphingomonas glacialis</name>
    <dbReference type="NCBI Taxonomy" id="658225"/>
    <lineage>
        <taxon>Bacteria</taxon>
        <taxon>Pseudomonadati</taxon>
        <taxon>Pseudomonadota</taxon>
        <taxon>Alphaproteobacteria</taxon>
        <taxon>Sphingomonadales</taxon>
        <taxon>Sphingomonadaceae</taxon>
        <taxon>Sphingomonas</taxon>
    </lineage>
</organism>
<evidence type="ECO:0008006" key="3">
    <source>
        <dbReference type="Google" id="ProtNLM"/>
    </source>
</evidence>